<feature type="domain" description="HTH La-type RNA-binding" evidence="10">
    <location>
        <begin position="1"/>
        <end position="89"/>
    </location>
</feature>
<dbReference type="GO" id="GO:0003341">
    <property type="term" value="P:cilium movement"/>
    <property type="evidence" value="ECO:0007669"/>
    <property type="project" value="TreeGrafter"/>
</dbReference>
<organism evidence="11 12">
    <name type="scientific">Leishmania donovani</name>
    <dbReference type="NCBI Taxonomy" id="5661"/>
    <lineage>
        <taxon>Eukaryota</taxon>
        <taxon>Discoba</taxon>
        <taxon>Euglenozoa</taxon>
        <taxon>Kinetoplastea</taxon>
        <taxon>Metakinetoplastina</taxon>
        <taxon>Trypanosomatida</taxon>
        <taxon>Trypanosomatidae</taxon>
        <taxon>Leishmaniinae</taxon>
        <taxon>Leishmania</taxon>
    </lineage>
</organism>
<dbReference type="GO" id="GO:0006396">
    <property type="term" value="P:RNA processing"/>
    <property type="evidence" value="ECO:0007669"/>
    <property type="project" value="InterPro"/>
</dbReference>
<evidence type="ECO:0000259" key="10">
    <source>
        <dbReference type="PROSITE" id="PS50961"/>
    </source>
</evidence>
<protein>
    <submittedName>
        <fullName evidence="11">La domain family protein</fullName>
    </submittedName>
</protein>
<accession>A0A504XK79</accession>
<dbReference type="PROSITE" id="PS50102">
    <property type="entry name" value="RRM"/>
    <property type="match status" value="1"/>
</dbReference>
<evidence type="ECO:0000256" key="3">
    <source>
        <dbReference type="ARBA" id="ARBA00022803"/>
    </source>
</evidence>
<dbReference type="VEuPathDB" id="TriTrypDB:LDHU3_21.0650"/>
<dbReference type="VEuPathDB" id="TriTrypDB:LdBPK_210600.1"/>
<feature type="compositionally biased region" description="Basic and acidic residues" evidence="8">
    <location>
        <begin position="521"/>
        <end position="534"/>
    </location>
</feature>
<dbReference type="GO" id="GO:0060271">
    <property type="term" value="P:cilium assembly"/>
    <property type="evidence" value="ECO:0007669"/>
    <property type="project" value="TreeGrafter"/>
</dbReference>
<dbReference type="SUPFAM" id="SSF48452">
    <property type="entry name" value="TPR-like"/>
    <property type="match status" value="1"/>
</dbReference>
<reference evidence="12" key="1">
    <citation type="submission" date="2019-02" db="EMBL/GenBank/DDBJ databases">
        <title>FDA dAtabase for Regulatory Grade micrObial Sequences (FDA-ARGOS): Supporting development and validation of Infectious Disease Dx tests.</title>
        <authorList>
            <person name="Duncan R."/>
            <person name="Fisher C."/>
            <person name="Tallon L."/>
            <person name="Sadzewicz L."/>
            <person name="Sengamalay N."/>
            <person name="Ott S."/>
            <person name="Godinez A."/>
            <person name="Nagaraj S."/>
            <person name="Vavikolanu K."/>
            <person name="Nadendla S."/>
            <person name="Aluvathingal J."/>
            <person name="Sichtig H."/>
        </authorList>
    </citation>
    <scope>NUCLEOTIDE SEQUENCE [LARGE SCALE GENOMIC DNA]</scope>
    <source>
        <strain evidence="12">FDAARGOS_361</strain>
    </source>
</reference>
<sequence length="1443" mass="154660">MSDLADKIRRQVEFYFSDVNVAKDVFLKSKMAEDPEGFIPLEVLLTFNRLNSLTKDPKVLAEALASSDKLVMNKDGLSVRRKDALPESIQTDEQTVYVKPVPATASLEQLQEFFSAHGTVLAVWRRYFQGGSKDAPVESRTKPSVFVVFASKTDAEKFVAAPPQYDGVQLSAQMKTAYLEGKAVQMASQKNRKRVREDGEDAGAPSSAAPRTPAMPTNSSYRISGCGAIEKFSEVKGLWPAEEQKGVRYVYMPTKEEALIIFQDAETAEKMVESVKTRAATLQGKQPEVTKLSEDDEKALIANVEKEISEPVEEALFDSTACLYRQSGIMSAITSFAAAANSTVGASPAEYVNYVDIKLDGVHHLPADWVSAGFPVLTSGTAGGAAGAGANHAHVHDKEGLTEETEVAYAYHPFRYEVTLALPAATTNATAAADNDEADAATAETFREEPPPNTDEGAKLGMSIVASFTRGRLLAPLPQYTAYIAAAEPAPAPGVDDASPLRDVPVSISAESEMAAAGASGDEREASEAGKASDRVAAAGATPAVLWVVTERTDAPGASGGANGVDAVGMVATKRRASEPAPCVVRVPLTAVQEAYLEGLLEAGAPLKLSFRRVLRPGCPAEWEDFNAGYFEAEIPISLHALAEPGSTHLAADVALQPTNAPEKRAAAGSVPSENDPADRGKKRTVTRKQRQMVPSILIDVPDRDAPHPYVTAGTMATVSLTLQRTLTPLVSDRVRPAVTPTQLIPPRPTPTVSAAAADDTQTRLQQTLLGVVRQLVRDMRGATQMKSCGLSGSDDAAWRTDFVAALQSTGELAAFKSQLTPLVTSLVQERLRSGLTGGGSPQEVARASNELYVQLMDMLHSVLHECAGEGDAVSSVPQLRTTSSGGAPNSGEEQEVRWRAIEAEVSGDFELAAKLYQSRLASHVAGDNWAALWVDCGLFYQRTEELAKAEQCYREAIACDPYCTSALLDYGAWLLAQDRLDEAAVFLHGLVDIAPQHKLGWGCIALLADLHELAVRVGSPDAAVEQQKWRREQRLALRKAAECGAVSPSHATGGADSGGLSGSSGPANDSVPTPPPASSQRDAEEELMYLEVATYLVNLHHRDLANVCLARCRPGALQVELLYARLFTQGGQYEEALRTLDEINTPSGAHTSISAAEQRLVDECALLRAECAAALGRSSDAVRVYKQVLCRGEPPTAPPYLGTLTTNWQAQLQEVQSFGMAGKSGAARPAQALLDQRITEAESMHYLSAYLHLCNLLLREGRYRDALGVVTLALQVWPSSSVLWLGAGVAYYRAGDLLPAEECLQESNTLNPANPRTWAYLALLAVRLHNVGVEEVVQQLLTLNLEDAPLWAELGRTLLGTARFPRLSVLCLRRAAALVSGKGGAVDAILPSTQYHLAHALMELQQWEEAEQLLGKVASNSGSNEVLRGKAEEELAVLRAGQ</sequence>
<dbReference type="InterPro" id="IPR006630">
    <property type="entry name" value="La_HTH"/>
</dbReference>
<dbReference type="InterPro" id="IPR035979">
    <property type="entry name" value="RBD_domain_sf"/>
</dbReference>
<feature type="repeat" description="TPR" evidence="7">
    <location>
        <begin position="1282"/>
        <end position="1315"/>
    </location>
</feature>
<dbReference type="FunFam" id="1.10.10.10:FF:000158">
    <property type="entry name" value="La ribonucleoprotein domain family member 7"/>
    <property type="match status" value="1"/>
</dbReference>
<dbReference type="VEuPathDB" id="TriTrypDB:LdCL_210011000"/>
<dbReference type="GO" id="GO:0031514">
    <property type="term" value="C:motile cilium"/>
    <property type="evidence" value="ECO:0007669"/>
    <property type="project" value="TreeGrafter"/>
</dbReference>
<keyword evidence="2" id="KW-0677">Repeat</keyword>
<dbReference type="InterPro" id="IPR036388">
    <property type="entry name" value="WH-like_DNA-bd_sf"/>
</dbReference>
<dbReference type="Pfam" id="PF13432">
    <property type="entry name" value="TPR_16"/>
    <property type="match status" value="1"/>
</dbReference>
<dbReference type="PANTHER" id="PTHR44314:SF1">
    <property type="entry name" value="CILIA- AND FLAGELLA-ASSOCIATED PROTEIN 70"/>
    <property type="match status" value="1"/>
</dbReference>
<keyword evidence="3 7" id="KW-0802">TPR repeat</keyword>
<dbReference type="GO" id="GO:1990904">
    <property type="term" value="C:ribonucleoprotein complex"/>
    <property type="evidence" value="ECO:0007669"/>
    <property type="project" value="InterPro"/>
</dbReference>
<dbReference type="InterPro" id="IPR012677">
    <property type="entry name" value="Nucleotide-bd_a/b_plait_sf"/>
</dbReference>
<feature type="region of interest" description="Disordered" evidence="8">
    <location>
        <begin position="1047"/>
        <end position="1083"/>
    </location>
</feature>
<feature type="domain" description="RRM" evidence="9">
    <location>
        <begin position="94"/>
        <end position="191"/>
    </location>
</feature>
<feature type="region of interest" description="Disordered" evidence="8">
    <location>
        <begin position="431"/>
        <end position="457"/>
    </location>
</feature>
<feature type="region of interest" description="Disordered" evidence="8">
    <location>
        <begin position="512"/>
        <end position="535"/>
    </location>
</feature>
<dbReference type="GO" id="GO:0005634">
    <property type="term" value="C:nucleus"/>
    <property type="evidence" value="ECO:0007669"/>
    <property type="project" value="UniProtKB-SubCell"/>
</dbReference>
<dbReference type="Gene3D" id="1.10.10.10">
    <property type="entry name" value="Winged helix-like DNA-binding domain superfamily/Winged helix DNA-binding domain"/>
    <property type="match status" value="1"/>
</dbReference>
<dbReference type="GO" id="GO:0003723">
    <property type="term" value="F:RNA binding"/>
    <property type="evidence" value="ECO:0007669"/>
    <property type="project" value="UniProtKB-UniRule"/>
</dbReference>
<dbReference type="PANTHER" id="PTHR44314">
    <property type="entry name" value="CILIA- AND FLAGELLA-ASSOCIATED PROTEIN 70"/>
    <property type="match status" value="1"/>
</dbReference>
<dbReference type="PROSITE" id="PS50961">
    <property type="entry name" value="HTH_LA"/>
    <property type="match status" value="1"/>
</dbReference>
<evidence type="ECO:0000256" key="1">
    <source>
        <dbReference type="ARBA" id="ARBA00004123"/>
    </source>
</evidence>
<evidence type="ECO:0000256" key="5">
    <source>
        <dbReference type="ARBA" id="ARBA00023242"/>
    </source>
</evidence>
<dbReference type="SMART" id="SM00360">
    <property type="entry name" value="RRM"/>
    <property type="match status" value="1"/>
</dbReference>
<evidence type="ECO:0000256" key="7">
    <source>
        <dbReference type="PROSITE-ProRule" id="PRU00339"/>
    </source>
</evidence>
<evidence type="ECO:0000313" key="11">
    <source>
        <dbReference type="EMBL" id="TPP49291.1"/>
    </source>
</evidence>
<evidence type="ECO:0000256" key="2">
    <source>
        <dbReference type="ARBA" id="ARBA00022737"/>
    </source>
</evidence>
<evidence type="ECO:0000256" key="8">
    <source>
        <dbReference type="SAM" id="MobiDB-lite"/>
    </source>
</evidence>
<evidence type="ECO:0000313" key="12">
    <source>
        <dbReference type="Proteomes" id="UP000318447"/>
    </source>
</evidence>
<dbReference type="VEuPathDB" id="TriTrypDB:LdCL_210010900"/>
<dbReference type="InterPro" id="IPR011990">
    <property type="entry name" value="TPR-like_helical_dom_sf"/>
</dbReference>
<comment type="subcellular location">
    <subcellularLocation>
        <location evidence="1">Nucleus</location>
    </subcellularLocation>
</comment>
<evidence type="ECO:0000256" key="6">
    <source>
        <dbReference type="PROSITE-ProRule" id="PRU00332"/>
    </source>
</evidence>
<dbReference type="VEuPathDB" id="TriTrypDB:LDHU3_21.0640"/>
<dbReference type="SUPFAM" id="SSF46785">
    <property type="entry name" value="Winged helix' DNA-binding domain"/>
    <property type="match status" value="1"/>
</dbReference>
<dbReference type="Pfam" id="PF05383">
    <property type="entry name" value="La"/>
    <property type="match status" value="1"/>
</dbReference>
<feature type="region of interest" description="Disordered" evidence="8">
    <location>
        <begin position="661"/>
        <end position="689"/>
    </location>
</feature>
<evidence type="ECO:0000259" key="9">
    <source>
        <dbReference type="PROSITE" id="PS50102"/>
    </source>
</evidence>
<dbReference type="Gene3D" id="1.25.40.10">
    <property type="entry name" value="Tetratricopeptide repeat domain"/>
    <property type="match status" value="2"/>
</dbReference>
<comment type="caution">
    <text evidence="11">The sequence shown here is derived from an EMBL/GenBank/DDBJ whole genome shotgun (WGS) entry which is preliminary data.</text>
</comment>
<evidence type="ECO:0000256" key="4">
    <source>
        <dbReference type="ARBA" id="ARBA00022884"/>
    </source>
</evidence>
<feature type="region of interest" description="Disordered" evidence="8">
    <location>
        <begin position="187"/>
        <end position="219"/>
    </location>
</feature>
<dbReference type="SUPFAM" id="SSF54928">
    <property type="entry name" value="RNA-binding domain, RBD"/>
    <property type="match status" value="1"/>
</dbReference>
<feature type="compositionally biased region" description="Polar residues" evidence="8">
    <location>
        <begin position="876"/>
        <end position="888"/>
    </location>
</feature>
<dbReference type="CDD" id="cd07323">
    <property type="entry name" value="LAM"/>
    <property type="match status" value="1"/>
</dbReference>
<dbReference type="InterPro" id="IPR002344">
    <property type="entry name" value="Lupus_La"/>
</dbReference>
<dbReference type="Proteomes" id="UP000318447">
    <property type="component" value="Unassembled WGS sequence"/>
</dbReference>
<keyword evidence="5" id="KW-0539">Nucleus</keyword>
<feature type="region of interest" description="Disordered" evidence="8">
    <location>
        <begin position="875"/>
        <end position="895"/>
    </location>
</feature>
<feature type="repeat" description="TPR" evidence="7">
    <location>
        <begin position="931"/>
        <end position="964"/>
    </location>
</feature>
<proteinExistence type="predicted"/>
<dbReference type="InterPro" id="IPR052628">
    <property type="entry name" value="CFAP70"/>
</dbReference>
<dbReference type="Gene3D" id="3.30.70.330">
    <property type="match status" value="1"/>
</dbReference>
<dbReference type="PRINTS" id="PR00302">
    <property type="entry name" value="LUPUSLA"/>
</dbReference>
<dbReference type="SMART" id="SM00715">
    <property type="entry name" value="LA"/>
    <property type="match status" value="1"/>
</dbReference>
<dbReference type="InterPro" id="IPR000504">
    <property type="entry name" value="RRM_dom"/>
</dbReference>
<dbReference type="InterPro" id="IPR036390">
    <property type="entry name" value="WH_DNA-bd_sf"/>
</dbReference>
<dbReference type="CDD" id="cd12291">
    <property type="entry name" value="RRM1_La"/>
    <property type="match status" value="1"/>
</dbReference>
<keyword evidence="4 6" id="KW-0694">RNA-binding</keyword>
<dbReference type="VEuPathDB" id="TriTrypDB:LdBPK_210590.1"/>
<gene>
    <name evidence="11" type="ORF">CGC21_33995</name>
</gene>
<dbReference type="GO" id="GO:0070062">
    <property type="term" value="C:extracellular exosome"/>
    <property type="evidence" value="ECO:0007669"/>
    <property type="project" value="TreeGrafter"/>
</dbReference>
<dbReference type="EMBL" id="RHLC01000021">
    <property type="protein sequence ID" value="TPP49291.1"/>
    <property type="molecule type" value="Genomic_DNA"/>
</dbReference>
<name>A0A504XK79_LEIDO</name>
<dbReference type="InterPro" id="IPR019734">
    <property type="entry name" value="TPR_rpt"/>
</dbReference>
<dbReference type="FunFam" id="3.30.70.330:FF:000902">
    <property type="entry name" value="La RNA binding protein, putative"/>
    <property type="match status" value="1"/>
</dbReference>
<dbReference type="PROSITE" id="PS50005">
    <property type="entry name" value="TPR"/>
    <property type="match status" value="2"/>
</dbReference>
<dbReference type="SMART" id="SM00028">
    <property type="entry name" value="TPR"/>
    <property type="match status" value="4"/>
</dbReference>